<dbReference type="Proteomes" id="UP000234778">
    <property type="component" value="Unassembled WGS sequence"/>
</dbReference>
<evidence type="ECO:0000313" key="2">
    <source>
        <dbReference type="Proteomes" id="UP000234778"/>
    </source>
</evidence>
<proteinExistence type="predicted"/>
<gene>
    <name evidence="1" type="ORF">CYJ26_02745</name>
</gene>
<sequence length="95" mass="11027">MLDLVKADRLLAGRLIGRADDGLPDSVSVKMRGEDGREKTFAIDHERTPMARWLFSDWGLPPLEDGPHVRRCLDEVRDLLLREGLEWDTRWEKDD</sequence>
<accession>A0A2I1KW04</accession>
<comment type="caution">
    <text evidence="1">The sequence shown here is derived from an EMBL/GenBank/DDBJ whole genome shotgun (WGS) entry which is preliminary data.</text>
</comment>
<reference evidence="1 2" key="1">
    <citation type="submission" date="2017-12" db="EMBL/GenBank/DDBJ databases">
        <title>Phylogenetic diversity of female urinary microbiome.</title>
        <authorList>
            <person name="Thomas-White K."/>
            <person name="Wolfe A.J."/>
        </authorList>
    </citation>
    <scope>NUCLEOTIDE SEQUENCE [LARGE SCALE GENOMIC DNA]</scope>
    <source>
        <strain evidence="1 2">UMB0319</strain>
    </source>
</reference>
<organism evidence="1 2">
    <name type="scientific">Actinomyces urogenitalis</name>
    <dbReference type="NCBI Taxonomy" id="103621"/>
    <lineage>
        <taxon>Bacteria</taxon>
        <taxon>Bacillati</taxon>
        <taxon>Actinomycetota</taxon>
        <taxon>Actinomycetes</taxon>
        <taxon>Actinomycetales</taxon>
        <taxon>Actinomycetaceae</taxon>
        <taxon>Actinomyces</taxon>
    </lineage>
</organism>
<name>A0A2I1KW04_9ACTO</name>
<evidence type="ECO:0000313" key="1">
    <source>
        <dbReference type="EMBL" id="PKY99799.1"/>
    </source>
</evidence>
<protein>
    <submittedName>
        <fullName evidence="1">Uncharacterized protein</fullName>
    </submittedName>
</protein>
<dbReference type="AlphaFoldDB" id="A0A2I1KW04"/>
<dbReference type="EMBL" id="PKHA01000001">
    <property type="protein sequence ID" value="PKY99799.1"/>
    <property type="molecule type" value="Genomic_DNA"/>
</dbReference>